<keyword evidence="3" id="KW-1185">Reference proteome</keyword>
<dbReference type="AlphaFoldDB" id="A0AA88PMA9"/>
<name>A0AA88PMA9_9TELE</name>
<reference evidence="2" key="1">
    <citation type="submission" date="2023-08" db="EMBL/GenBank/DDBJ databases">
        <title>Chromosome-level Genome Assembly of mud carp (Cirrhinus molitorella).</title>
        <authorList>
            <person name="Liu H."/>
        </authorList>
    </citation>
    <scope>NUCLEOTIDE SEQUENCE</scope>
    <source>
        <strain evidence="2">Prfri</strain>
        <tissue evidence="2">Muscle</tissue>
    </source>
</reference>
<feature type="compositionally biased region" description="Basic and acidic residues" evidence="1">
    <location>
        <begin position="1"/>
        <end position="11"/>
    </location>
</feature>
<evidence type="ECO:0000256" key="1">
    <source>
        <dbReference type="SAM" id="MobiDB-lite"/>
    </source>
</evidence>
<sequence>MLALFSERDPAPRTLPLSSSQEPVRKKQRGRGTWCSVSSELTMAQPPCALLSLHREASPVLFSQLDQRPSVAMSDLVSFGGSEDEALDNSISLVASDAELPPLDKSVAAGRWPVSWSLSATYGST</sequence>
<dbReference type="Proteomes" id="UP001187343">
    <property type="component" value="Unassembled WGS sequence"/>
</dbReference>
<proteinExistence type="predicted"/>
<gene>
    <name evidence="2" type="ORF">Q8A67_010899</name>
</gene>
<feature type="region of interest" description="Disordered" evidence="1">
    <location>
        <begin position="1"/>
        <end position="31"/>
    </location>
</feature>
<evidence type="ECO:0000313" key="3">
    <source>
        <dbReference type="Proteomes" id="UP001187343"/>
    </source>
</evidence>
<evidence type="ECO:0000313" key="2">
    <source>
        <dbReference type="EMBL" id="KAK2896411.1"/>
    </source>
</evidence>
<organism evidence="2 3">
    <name type="scientific">Cirrhinus molitorella</name>
    <name type="common">mud carp</name>
    <dbReference type="NCBI Taxonomy" id="172907"/>
    <lineage>
        <taxon>Eukaryota</taxon>
        <taxon>Metazoa</taxon>
        <taxon>Chordata</taxon>
        <taxon>Craniata</taxon>
        <taxon>Vertebrata</taxon>
        <taxon>Euteleostomi</taxon>
        <taxon>Actinopterygii</taxon>
        <taxon>Neopterygii</taxon>
        <taxon>Teleostei</taxon>
        <taxon>Ostariophysi</taxon>
        <taxon>Cypriniformes</taxon>
        <taxon>Cyprinidae</taxon>
        <taxon>Labeoninae</taxon>
        <taxon>Labeonini</taxon>
        <taxon>Cirrhinus</taxon>
    </lineage>
</organism>
<protein>
    <submittedName>
        <fullName evidence="2">Uncharacterized protein</fullName>
    </submittedName>
</protein>
<accession>A0AA88PMA9</accession>
<dbReference type="EMBL" id="JAUYZG010000010">
    <property type="protein sequence ID" value="KAK2896411.1"/>
    <property type="molecule type" value="Genomic_DNA"/>
</dbReference>
<comment type="caution">
    <text evidence="2">The sequence shown here is derived from an EMBL/GenBank/DDBJ whole genome shotgun (WGS) entry which is preliminary data.</text>
</comment>